<protein>
    <recommendedName>
        <fullName evidence="2">YCII-related domain-containing protein</fullName>
    </recommendedName>
</protein>
<feature type="domain" description="YCII-related" evidence="2">
    <location>
        <begin position="1"/>
        <end position="81"/>
    </location>
</feature>
<dbReference type="SUPFAM" id="SSF54909">
    <property type="entry name" value="Dimeric alpha+beta barrel"/>
    <property type="match status" value="1"/>
</dbReference>
<comment type="caution">
    <text evidence="3">The sequence shown here is derived from an EMBL/GenBank/DDBJ whole genome shotgun (WGS) entry which is preliminary data.</text>
</comment>
<dbReference type="InterPro" id="IPR005545">
    <property type="entry name" value="YCII"/>
</dbReference>
<evidence type="ECO:0000313" key="4">
    <source>
        <dbReference type="Proteomes" id="UP001055104"/>
    </source>
</evidence>
<dbReference type="EMBL" id="BQOB01000001">
    <property type="protein sequence ID" value="GKH81341.1"/>
    <property type="molecule type" value="Genomic_DNA"/>
</dbReference>
<gene>
    <name evidence="3" type="ORF">CE91St7_22250</name>
</gene>
<dbReference type="Gene3D" id="3.30.70.1060">
    <property type="entry name" value="Dimeric alpha+beta barrel"/>
    <property type="match status" value="1"/>
</dbReference>
<reference evidence="3" key="1">
    <citation type="submission" date="2022-01" db="EMBL/GenBank/DDBJ databases">
        <title>Novel bile acid biosynthetic pathways are enriched in the microbiome of centenarians.</title>
        <authorList>
            <person name="Sato Y."/>
            <person name="Atarashi K."/>
            <person name="Plichta R.D."/>
            <person name="Arai Y."/>
            <person name="Sasajima S."/>
            <person name="Kearney M.S."/>
            <person name="Suda W."/>
            <person name="Takeshita K."/>
            <person name="Sasaki T."/>
            <person name="Okamoto S."/>
            <person name="Skelly N.A."/>
            <person name="Okamura Y."/>
            <person name="Vlamakis H."/>
            <person name="Li Y."/>
            <person name="Tanoue T."/>
            <person name="Takei H."/>
            <person name="Nittono H."/>
            <person name="Narushima S."/>
            <person name="Irie J."/>
            <person name="Itoh H."/>
            <person name="Moriya K."/>
            <person name="Sugiura Y."/>
            <person name="Suematsu M."/>
            <person name="Moritoki N."/>
            <person name="Shibata S."/>
            <person name="Littman R.D."/>
            <person name="Fischbach A.M."/>
            <person name="Uwamino Y."/>
            <person name="Inoue T."/>
            <person name="Honda A."/>
            <person name="Hattori M."/>
            <person name="Murai T."/>
            <person name="Xavier J.R."/>
            <person name="Hirose N."/>
            <person name="Honda K."/>
        </authorList>
    </citation>
    <scope>NUCLEOTIDE SEQUENCE</scope>
    <source>
        <strain evidence="3">CE91-St7</strain>
    </source>
</reference>
<dbReference type="Proteomes" id="UP001055104">
    <property type="component" value="Unassembled WGS sequence"/>
</dbReference>
<name>A0AA37P1Z3_9BACT</name>
<dbReference type="Pfam" id="PF03795">
    <property type="entry name" value="YCII"/>
    <property type="match status" value="1"/>
</dbReference>
<dbReference type="RefSeq" id="WP_244058007.1">
    <property type="nucleotide sequence ID" value="NZ_BQOA01000001.1"/>
</dbReference>
<sequence length="96" mass="11166">MFILILTYKKALNKVDKYLDVHKEYLDKFYETGDFIASGRQNPRIGGVILCKASNKQDVENIISQDPFFIHQIAKYQIIEFEVSKCIEEFSSILTL</sequence>
<evidence type="ECO:0000259" key="2">
    <source>
        <dbReference type="Pfam" id="PF03795"/>
    </source>
</evidence>
<organism evidence="3 4">
    <name type="scientific">Phocaeicola dorei</name>
    <dbReference type="NCBI Taxonomy" id="357276"/>
    <lineage>
        <taxon>Bacteria</taxon>
        <taxon>Pseudomonadati</taxon>
        <taxon>Bacteroidota</taxon>
        <taxon>Bacteroidia</taxon>
        <taxon>Bacteroidales</taxon>
        <taxon>Bacteroidaceae</taxon>
        <taxon>Phocaeicola</taxon>
    </lineage>
</organism>
<dbReference type="PANTHER" id="PTHR37828">
    <property type="entry name" value="GSR2449 PROTEIN"/>
    <property type="match status" value="1"/>
</dbReference>
<evidence type="ECO:0000256" key="1">
    <source>
        <dbReference type="ARBA" id="ARBA00007689"/>
    </source>
</evidence>
<evidence type="ECO:0000313" key="3">
    <source>
        <dbReference type="EMBL" id="GKH81341.1"/>
    </source>
</evidence>
<dbReference type="InterPro" id="IPR011008">
    <property type="entry name" value="Dimeric_a/b-barrel"/>
</dbReference>
<comment type="similarity">
    <text evidence="1">Belongs to the YciI family.</text>
</comment>
<dbReference type="AlphaFoldDB" id="A0AA37P1Z3"/>
<accession>A0AA37P1Z3</accession>
<proteinExistence type="inferred from homology"/>
<dbReference type="PANTHER" id="PTHR37828:SF1">
    <property type="entry name" value="YCII-RELATED DOMAIN-CONTAINING PROTEIN"/>
    <property type="match status" value="1"/>
</dbReference>